<comment type="catalytic activity">
    <reaction evidence="7">
        <text>L-tyrosyl-[protein] + ATP = O-(5'-adenylyl)-L-tyrosyl-[protein] + diphosphate</text>
        <dbReference type="Rhea" id="RHEA:54288"/>
        <dbReference type="Rhea" id="RHEA-COMP:10136"/>
        <dbReference type="Rhea" id="RHEA-COMP:13846"/>
        <dbReference type="ChEBI" id="CHEBI:30616"/>
        <dbReference type="ChEBI" id="CHEBI:33019"/>
        <dbReference type="ChEBI" id="CHEBI:46858"/>
        <dbReference type="ChEBI" id="CHEBI:83624"/>
        <dbReference type="EC" id="2.7.7.108"/>
    </reaction>
</comment>
<dbReference type="GO" id="GO:0051302">
    <property type="term" value="P:regulation of cell division"/>
    <property type="evidence" value="ECO:0007669"/>
    <property type="project" value="TreeGrafter"/>
</dbReference>
<gene>
    <name evidence="9" type="ORF">BHU72_01550</name>
</gene>
<evidence type="ECO:0000256" key="3">
    <source>
        <dbReference type="ARBA" id="ARBA00022741"/>
    </source>
</evidence>
<evidence type="ECO:0000256" key="1">
    <source>
        <dbReference type="ARBA" id="ARBA00022679"/>
    </source>
</evidence>
<evidence type="ECO:0000256" key="2">
    <source>
        <dbReference type="ARBA" id="ARBA00022695"/>
    </source>
</evidence>
<dbReference type="SUPFAM" id="SSF140931">
    <property type="entry name" value="Fic-like"/>
    <property type="match status" value="1"/>
</dbReference>
<dbReference type="PANTHER" id="PTHR39560:SF1">
    <property type="entry name" value="PROTEIN ADENYLYLTRANSFERASE FIC-RELATED"/>
    <property type="match status" value="1"/>
</dbReference>
<sequence>MMSFKYDSSKSKYCYPGIDILINKLDIKDEKILNEAESLYTAQRLLELESTPIKGTFDLHHLQKIHHYIFQDLYPFAGKLREENISKGMTSFASFQYIEPCAKDLFDKLKSDNYLKDTTLEGFSVNSAFYMAELNMLHPFREGNGRSIREFLRCLALNCNYNLQWTAVGEDELLEAFIESIIDYKRLADCIKRTISD</sequence>
<evidence type="ECO:0000256" key="7">
    <source>
        <dbReference type="ARBA" id="ARBA00048696"/>
    </source>
</evidence>
<keyword evidence="1" id="KW-0808">Transferase</keyword>
<evidence type="ECO:0000259" key="8">
    <source>
        <dbReference type="PROSITE" id="PS51459"/>
    </source>
</evidence>
<dbReference type="GO" id="GO:0005524">
    <property type="term" value="F:ATP binding"/>
    <property type="evidence" value="ECO:0007669"/>
    <property type="project" value="UniProtKB-KW"/>
</dbReference>
<keyword evidence="2" id="KW-0548">Nucleotidyltransferase</keyword>
<evidence type="ECO:0000313" key="9">
    <source>
        <dbReference type="EMBL" id="OEH86969.1"/>
    </source>
</evidence>
<keyword evidence="10" id="KW-1185">Reference proteome</keyword>
<comment type="catalytic activity">
    <reaction evidence="6">
        <text>L-threonyl-[protein] + ATP = 3-O-(5'-adenylyl)-L-threonyl-[protein] + diphosphate</text>
        <dbReference type="Rhea" id="RHEA:54292"/>
        <dbReference type="Rhea" id="RHEA-COMP:11060"/>
        <dbReference type="Rhea" id="RHEA-COMP:13847"/>
        <dbReference type="ChEBI" id="CHEBI:30013"/>
        <dbReference type="ChEBI" id="CHEBI:30616"/>
        <dbReference type="ChEBI" id="CHEBI:33019"/>
        <dbReference type="ChEBI" id="CHEBI:138113"/>
        <dbReference type="EC" id="2.7.7.108"/>
    </reaction>
</comment>
<dbReference type="GO" id="GO:0070733">
    <property type="term" value="F:AMPylase activity"/>
    <property type="evidence" value="ECO:0007669"/>
    <property type="project" value="UniProtKB-EC"/>
</dbReference>
<dbReference type="Proteomes" id="UP000095255">
    <property type="component" value="Unassembled WGS sequence"/>
</dbReference>
<feature type="domain" description="Fido" evidence="8">
    <location>
        <begin position="57"/>
        <end position="193"/>
    </location>
</feature>
<evidence type="ECO:0000313" key="10">
    <source>
        <dbReference type="Proteomes" id="UP000095255"/>
    </source>
</evidence>
<protein>
    <recommendedName>
        <fullName evidence="5">protein adenylyltransferase</fullName>
        <ecNumber evidence="5">2.7.7.108</ecNumber>
    </recommendedName>
</protein>
<dbReference type="Pfam" id="PF02661">
    <property type="entry name" value="Fic"/>
    <property type="match status" value="1"/>
</dbReference>
<proteinExistence type="predicted"/>
<dbReference type="InterPro" id="IPR003812">
    <property type="entry name" value="Fido"/>
</dbReference>
<dbReference type="PANTHER" id="PTHR39560">
    <property type="entry name" value="PROTEIN ADENYLYLTRANSFERASE FIC-RELATED"/>
    <property type="match status" value="1"/>
</dbReference>
<dbReference type="AlphaFoldDB" id="A0A1E5LAB4"/>
<keyword evidence="4" id="KW-0067">ATP-binding</keyword>
<dbReference type="InterPro" id="IPR036597">
    <property type="entry name" value="Fido-like_dom_sf"/>
</dbReference>
<dbReference type="EMBL" id="MJAT01000001">
    <property type="protein sequence ID" value="OEH86969.1"/>
    <property type="molecule type" value="Genomic_DNA"/>
</dbReference>
<dbReference type="Gene3D" id="1.10.3290.10">
    <property type="entry name" value="Fido-like domain"/>
    <property type="match status" value="1"/>
</dbReference>
<evidence type="ECO:0000256" key="4">
    <source>
        <dbReference type="ARBA" id="ARBA00022840"/>
    </source>
</evidence>
<dbReference type="EC" id="2.7.7.108" evidence="5"/>
<name>A0A1E5LAB4_9FIRM</name>
<evidence type="ECO:0000256" key="6">
    <source>
        <dbReference type="ARBA" id="ARBA00047939"/>
    </source>
</evidence>
<organism evidence="9 10">
    <name type="scientific">Desulfuribacillus stibiiarsenatis</name>
    <dbReference type="NCBI Taxonomy" id="1390249"/>
    <lineage>
        <taxon>Bacteria</taxon>
        <taxon>Bacillati</taxon>
        <taxon>Bacillota</taxon>
        <taxon>Desulfuribacillia</taxon>
        <taxon>Desulfuribacillales</taxon>
        <taxon>Desulfuribacillaceae</taxon>
        <taxon>Desulfuribacillus</taxon>
    </lineage>
</organism>
<reference evidence="9 10" key="1">
    <citation type="submission" date="2016-09" db="EMBL/GenBank/DDBJ databases">
        <title>Desulfuribacillus arsenicus sp. nov., an obligately anaerobic, dissimilatory arsenic- and antimonate-reducing bacterium isolated from anoxic sediments.</title>
        <authorList>
            <person name="Abin C.A."/>
            <person name="Hollibaugh J.T."/>
        </authorList>
    </citation>
    <scope>NUCLEOTIDE SEQUENCE [LARGE SCALE GENOMIC DNA]</scope>
    <source>
        <strain evidence="9 10">MLFW-2</strain>
    </source>
</reference>
<keyword evidence="3" id="KW-0547">Nucleotide-binding</keyword>
<dbReference type="PROSITE" id="PS51459">
    <property type="entry name" value="FIDO"/>
    <property type="match status" value="1"/>
</dbReference>
<comment type="caution">
    <text evidence="9">The sequence shown here is derived from an EMBL/GenBank/DDBJ whole genome shotgun (WGS) entry which is preliminary data.</text>
</comment>
<evidence type="ECO:0000256" key="5">
    <source>
        <dbReference type="ARBA" id="ARBA00034531"/>
    </source>
</evidence>
<accession>A0A1E5LAB4</accession>